<name>A0ABW4MYR7_9CAUL</name>
<keyword evidence="4" id="KW-1185">Reference proteome</keyword>
<evidence type="ECO:0000256" key="1">
    <source>
        <dbReference type="SAM" id="MobiDB-lite"/>
    </source>
</evidence>
<sequence length="103" mass="10587">MTSSDRSPDPAKVGATRARQGRWGFHVLLVLVIGTALAALALFGSWAWKSDDLAETNANNGPAAEAPVFNAPDPRAIQTPPGTTQPGMQAPENVGPATAAPAQ</sequence>
<evidence type="ECO:0000256" key="2">
    <source>
        <dbReference type="SAM" id="Phobius"/>
    </source>
</evidence>
<accession>A0ABW4MYR7</accession>
<reference evidence="4" key="1">
    <citation type="journal article" date="2019" name="Int. J. Syst. Evol. Microbiol.">
        <title>The Global Catalogue of Microorganisms (GCM) 10K type strain sequencing project: providing services to taxonomists for standard genome sequencing and annotation.</title>
        <authorList>
            <consortium name="The Broad Institute Genomics Platform"/>
            <consortium name="The Broad Institute Genome Sequencing Center for Infectious Disease"/>
            <person name="Wu L."/>
            <person name="Ma J."/>
        </authorList>
    </citation>
    <scope>NUCLEOTIDE SEQUENCE [LARGE SCALE GENOMIC DNA]</scope>
    <source>
        <strain evidence="4">DFY28</strain>
    </source>
</reference>
<evidence type="ECO:0000313" key="3">
    <source>
        <dbReference type="EMBL" id="MFD1782985.1"/>
    </source>
</evidence>
<gene>
    <name evidence="3" type="ORF">ACFSC0_06230</name>
</gene>
<keyword evidence="2" id="KW-0472">Membrane</keyword>
<proteinExistence type="predicted"/>
<feature type="transmembrane region" description="Helical" evidence="2">
    <location>
        <begin position="27"/>
        <end position="48"/>
    </location>
</feature>
<keyword evidence="2" id="KW-1133">Transmembrane helix</keyword>
<dbReference type="EMBL" id="JBHUEY010000001">
    <property type="protein sequence ID" value="MFD1782985.1"/>
    <property type="molecule type" value="Genomic_DNA"/>
</dbReference>
<comment type="caution">
    <text evidence="3">The sequence shown here is derived from an EMBL/GenBank/DDBJ whole genome shotgun (WGS) entry which is preliminary data.</text>
</comment>
<protein>
    <recommendedName>
        <fullName evidence="5">SPOR domain-containing protein</fullName>
    </recommendedName>
</protein>
<dbReference type="Proteomes" id="UP001597237">
    <property type="component" value="Unassembled WGS sequence"/>
</dbReference>
<keyword evidence="2" id="KW-0812">Transmembrane</keyword>
<organism evidence="3 4">
    <name type="scientific">Phenylobacterium terrae</name>
    <dbReference type="NCBI Taxonomy" id="2665495"/>
    <lineage>
        <taxon>Bacteria</taxon>
        <taxon>Pseudomonadati</taxon>
        <taxon>Pseudomonadota</taxon>
        <taxon>Alphaproteobacteria</taxon>
        <taxon>Caulobacterales</taxon>
        <taxon>Caulobacteraceae</taxon>
        <taxon>Phenylobacterium</taxon>
    </lineage>
</organism>
<feature type="region of interest" description="Disordered" evidence="1">
    <location>
        <begin position="58"/>
        <end position="103"/>
    </location>
</feature>
<evidence type="ECO:0008006" key="5">
    <source>
        <dbReference type="Google" id="ProtNLM"/>
    </source>
</evidence>
<evidence type="ECO:0000313" key="4">
    <source>
        <dbReference type="Proteomes" id="UP001597237"/>
    </source>
</evidence>
<dbReference type="RefSeq" id="WP_377282491.1">
    <property type="nucleotide sequence ID" value="NZ_JBHRSI010000007.1"/>
</dbReference>